<keyword evidence="4 7" id="KW-0328">Glycosyltransferase</keyword>
<dbReference type="InterPro" id="IPR017459">
    <property type="entry name" value="Glycosyl_Trfase_fam3_N_dom"/>
</dbReference>
<dbReference type="GO" id="GO:0009032">
    <property type="term" value="F:thymidine phosphorylase activity"/>
    <property type="evidence" value="ECO:0007669"/>
    <property type="project" value="UniProtKB-UniRule"/>
</dbReference>
<comment type="caution">
    <text evidence="9">The sequence shown here is derived from an EMBL/GenBank/DDBJ whole genome shotgun (WGS) entry which is preliminary data.</text>
</comment>
<sequence>MLDASSLIAGLRRGEAPAPEALADFAAGLAEGTVSDAQAGAFAMAVCLRGLGPEGRVALTEGMRDSGRVLSWDLPGPVLDKHSTGGVGDCVSLILAPALAAVGAYVPMISGRGLGHTGGTLDKLEAIAGYETQVDEARLRAVTREVGCAITGAGPGIAPADKRLYAIRDVTGTVESLDLITASILSKKLAAGLEGLVLDVKCGAGAFMKTPEAAVELGRALVETANGAGCRTAAVVTAMDQPLAPALGNAVETGVAMRLLSGEREAAPRLHDLTVFLGGRLLALAGSAEGEGEEAIARAIASGAAMERFARMVHALGGPPDMEDDWRTHLAPAPVQRVVTAQAAGRLAVIDGEALGRAVVALGGGRRRESDRIDPRVGLTDMAALGAALSPGDRLCTVHAASEGAAEAAEAAVRAALTFGEGPEPNPLVLHRIDPREAP</sequence>
<comment type="similarity">
    <text evidence="1 7">Belongs to the thymidine/pyrimidine-nucleoside phosphorylase family.</text>
</comment>
<gene>
    <name evidence="7" type="primary">deoA</name>
    <name evidence="9" type="ORF">DFP88_101286</name>
</gene>
<dbReference type="EMBL" id="QJTE01000001">
    <property type="protein sequence ID" value="PYE85618.1"/>
    <property type="molecule type" value="Genomic_DNA"/>
</dbReference>
<dbReference type="Pfam" id="PF00591">
    <property type="entry name" value="Glycos_transf_3"/>
    <property type="match status" value="1"/>
</dbReference>
<dbReference type="PANTHER" id="PTHR10515:SF0">
    <property type="entry name" value="THYMIDINE PHOSPHORYLASE"/>
    <property type="match status" value="1"/>
</dbReference>
<dbReference type="InterPro" id="IPR035902">
    <property type="entry name" value="Nuc_phospho_transferase"/>
</dbReference>
<comment type="pathway">
    <text evidence="7">Pyrimidine metabolism; dTMP biosynthesis via salvage pathway; dTMP from thymine: step 1/2.</text>
</comment>
<evidence type="ECO:0000256" key="5">
    <source>
        <dbReference type="ARBA" id="ARBA00022679"/>
    </source>
</evidence>
<dbReference type="Pfam" id="PF07831">
    <property type="entry name" value="PYNP_C"/>
    <property type="match status" value="1"/>
</dbReference>
<evidence type="ECO:0000256" key="6">
    <source>
        <dbReference type="ARBA" id="ARBA00048550"/>
    </source>
</evidence>
<dbReference type="GO" id="GO:0006206">
    <property type="term" value="P:pyrimidine nucleobase metabolic process"/>
    <property type="evidence" value="ECO:0007669"/>
    <property type="project" value="InterPro"/>
</dbReference>
<dbReference type="GO" id="GO:0046104">
    <property type="term" value="P:thymidine metabolic process"/>
    <property type="evidence" value="ECO:0007669"/>
    <property type="project" value="UniProtKB-UniRule"/>
</dbReference>
<dbReference type="Gene3D" id="1.20.970.10">
    <property type="entry name" value="Transferase, Pyrimidine Nucleoside Phosphorylase, Chain C"/>
    <property type="match status" value="1"/>
</dbReference>
<dbReference type="Gene3D" id="3.40.1030.10">
    <property type="entry name" value="Nucleoside phosphorylase/phosphoribosyltransferase catalytic domain"/>
    <property type="match status" value="1"/>
</dbReference>
<dbReference type="InterPro" id="IPR000312">
    <property type="entry name" value="Glycosyl_Trfase_fam3"/>
</dbReference>
<evidence type="ECO:0000256" key="7">
    <source>
        <dbReference type="HAMAP-Rule" id="MF_01628"/>
    </source>
</evidence>
<evidence type="ECO:0000256" key="2">
    <source>
        <dbReference type="ARBA" id="ARBA00011738"/>
    </source>
</evidence>
<dbReference type="InterPro" id="IPR017872">
    <property type="entry name" value="Pyrmidine_PPase_CS"/>
</dbReference>
<dbReference type="NCBIfam" id="NF004490">
    <property type="entry name" value="PRK05820.1"/>
    <property type="match status" value="1"/>
</dbReference>
<dbReference type="UniPathway" id="UPA00578">
    <property type="reaction ID" value="UER00638"/>
</dbReference>
<proteinExistence type="inferred from homology"/>
<evidence type="ECO:0000256" key="4">
    <source>
        <dbReference type="ARBA" id="ARBA00022676"/>
    </source>
</evidence>
<reference evidence="9 10" key="1">
    <citation type="submission" date="2018-06" db="EMBL/GenBank/DDBJ databases">
        <title>Genomic Encyclopedia of Type Strains, Phase III (KMG-III): the genomes of soil and plant-associated and newly described type strains.</title>
        <authorList>
            <person name="Whitman W."/>
        </authorList>
    </citation>
    <scope>NUCLEOTIDE SEQUENCE [LARGE SCALE GENOMIC DNA]</scope>
    <source>
        <strain evidence="9 10">CECT 9025</strain>
    </source>
</reference>
<organism evidence="9 10">
    <name type="scientific">Pseudoroseicyclus aestuarii</name>
    <dbReference type="NCBI Taxonomy" id="1795041"/>
    <lineage>
        <taxon>Bacteria</taxon>
        <taxon>Pseudomonadati</taxon>
        <taxon>Pseudomonadota</taxon>
        <taxon>Alphaproteobacteria</taxon>
        <taxon>Rhodobacterales</taxon>
        <taxon>Paracoccaceae</taxon>
        <taxon>Pseudoroseicyclus</taxon>
    </lineage>
</organism>
<dbReference type="EC" id="2.4.2.4" evidence="3 7"/>
<dbReference type="InterPro" id="IPR036566">
    <property type="entry name" value="PYNP-like_C_sf"/>
</dbReference>
<protein>
    <recommendedName>
        <fullName evidence="3 7">Thymidine phosphorylase</fullName>
        <ecNumber evidence="3 7">2.4.2.4</ecNumber>
    </recommendedName>
    <alternativeName>
        <fullName evidence="7">TdRPase</fullName>
    </alternativeName>
</protein>
<dbReference type="InterPro" id="IPR036320">
    <property type="entry name" value="Glycosyl_Trfase_fam3_N_dom_sf"/>
</dbReference>
<comment type="function">
    <text evidence="7">The enzymes which catalyze the reversible phosphorolysis of pyrimidine nucleosides are involved in the degradation of these compounds and in their utilization as carbon and energy sources, or in the rescue of pyrimidine bases for nucleotide synthesis.</text>
</comment>
<dbReference type="InterPro" id="IPR000053">
    <property type="entry name" value="Thymidine/pyrmidine_PPase"/>
</dbReference>
<dbReference type="FunFam" id="3.40.1030.10:FF:000003">
    <property type="entry name" value="Pyrimidine-nucleoside phosphorylase"/>
    <property type="match status" value="1"/>
</dbReference>
<dbReference type="Gene3D" id="3.90.1170.30">
    <property type="entry name" value="Pyrimidine nucleoside phosphorylase-like, C-terminal domain"/>
    <property type="match status" value="1"/>
</dbReference>
<dbReference type="NCBIfam" id="TIGR02644">
    <property type="entry name" value="Y_phosphoryl"/>
    <property type="match status" value="1"/>
</dbReference>
<dbReference type="SUPFAM" id="SSF54680">
    <property type="entry name" value="Pyrimidine nucleoside phosphorylase C-terminal domain"/>
    <property type="match status" value="1"/>
</dbReference>
<comment type="catalytic activity">
    <reaction evidence="6 7">
        <text>thymidine + phosphate = 2-deoxy-alpha-D-ribose 1-phosphate + thymine</text>
        <dbReference type="Rhea" id="RHEA:16037"/>
        <dbReference type="ChEBI" id="CHEBI:17748"/>
        <dbReference type="ChEBI" id="CHEBI:17821"/>
        <dbReference type="ChEBI" id="CHEBI:43474"/>
        <dbReference type="ChEBI" id="CHEBI:57259"/>
        <dbReference type="EC" id="2.4.2.4"/>
    </reaction>
</comment>
<feature type="domain" description="Pyrimidine nucleoside phosphorylase C-terminal" evidence="8">
    <location>
        <begin position="346"/>
        <end position="420"/>
    </location>
</feature>
<dbReference type="SUPFAM" id="SSF52418">
    <property type="entry name" value="Nucleoside phosphorylase/phosphoribosyltransferase catalytic domain"/>
    <property type="match status" value="1"/>
</dbReference>
<name>A0A318TBB3_9RHOB</name>
<dbReference type="GO" id="GO:0005829">
    <property type="term" value="C:cytosol"/>
    <property type="evidence" value="ECO:0007669"/>
    <property type="project" value="TreeGrafter"/>
</dbReference>
<dbReference type="AlphaFoldDB" id="A0A318TBB3"/>
<accession>A0A318TBB3</accession>
<comment type="subunit">
    <text evidence="2 7">Homodimer.</text>
</comment>
<dbReference type="HAMAP" id="MF_01628">
    <property type="entry name" value="Thymid_phosp"/>
    <property type="match status" value="1"/>
</dbReference>
<dbReference type="GO" id="GO:0004645">
    <property type="term" value="F:1,4-alpha-oligoglucan phosphorylase activity"/>
    <property type="evidence" value="ECO:0007669"/>
    <property type="project" value="InterPro"/>
</dbReference>
<dbReference type="PIRSF" id="PIRSF000478">
    <property type="entry name" value="TP_PyNP"/>
    <property type="match status" value="1"/>
</dbReference>
<evidence type="ECO:0000256" key="1">
    <source>
        <dbReference type="ARBA" id="ARBA00006915"/>
    </source>
</evidence>
<dbReference type="SMART" id="SM00941">
    <property type="entry name" value="PYNP_C"/>
    <property type="match status" value="1"/>
</dbReference>
<evidence type="ECO:0000256" key="3">
    <source>
        <dbReference type="ARBA" id="ARBA00011892"/>
    </source>
</evidence>
<dbReference type="Proteomes" id="UP000248311">
    <property type="component" value="Unassembled WGS sequence"/>
</dbReference>
<keyword evidence="5 7" id="KW-0808">Transferase</keyword>
<dbReference type="Pfam" id="PF02885">
    <property type="entry name" value="Glycos_trans_3N"/>
    <property type="match status" value="1"/>
</dbReference>
<evidence type="ECO:0000313" key="9">
    <source>
        <dbReference type="EMBL" id="PYE85618.1"/>
    </source>
</evidence>
<dbReference type="InterPro" id="IPR013465">
    <property type="entry name" value="Thymidine_Pase"/>
</dbReference>
<dbReference type="SUPFAM" id="SSF47648">
    <property type="entry name" value="Nucleoside phosphorylase/phosphoribosyltransferase N-terminal domain"/>
    <property type="match status" value="1"/>
</dbReference>
<dbReference type="PANTHER" id="PTHR10515">
    <property type="entry name" value="THYMIDINE PHOSPHORYLASE"/>
    <property type="match status" value="1"/>
</dbReference>
<dbReference type="InterPro" id="IPR018090">
    <property type="entry name" value="Pyrmidine_PPas_bac/euk"/>
</dbReference>
<dbReference type="PROSITE" id="PS00647">
    <property type="entry name" value="THYMID_PHOSPHORYLASE"/>
    <property type="match status" value="1"/>
</dbReference>
<evidence type="ECO:0000259" key="8">
    <source>
        <dbReference type="SMART" id="SM00941"/>
    </source>
</evidence>
<keyword evidence="10" id="KW-1185">Reference proteome</keyword>
<dbReference type="InterPro" id="IPR013102">
    <property type="entry name" value="PYNP_C"/>
</dbReference>
<evidence type="ECO:0000313" key="10">
    <source>
        <dbReference type="Proteomes" id="UP000248311"/>
    </source>
</evidence>